<protein>
    <recommendedName>
        <fullName evidence="4">Spermatogenesis-associated protein 6 N-terminal domain-containing protein</fullName>
    </recommendedName>
</protein>
<feature type="compositionally biased region" description="Polar residues" evidence="3">
    <location>
        <begin position="317"/>
        <end position="329"/>
    </location>
</feature>
<dbReference type="KEGG" id="dpx:DAPPUDRAFT_322082"/>
<comment type="similarity">
    <text evidence="1">Belongs to the SPATA6 family.</text>
</comment>
<name>E9GUV4_DAPPU</name>
<reference evidence="5 6" key="1">
    <citation type="journal article" date="2011" name="Science">
        <title>The ecoresponsive genome of Daphnia pulex.</title>
        <authorList>
            <person name="Colbourne J.K."/>
            <person name="Pfrender M.E."/>
            <person name="Gilbert D."/>
            <person name="Thomas W.K."/>
            <person name="Tucker A."/>
            <person name="Oakley T.H."/>
            <person name="Tokishita S."/>
            <person name="Aerts A."/>
            <person name="Arnold G.J."/>
            <person name="Basu M.K."/>
            <person name="Bauer D.J."/>
            <person name="Caceres C.E."/>
            <person name="Carmel L."/>
            <person name="Casola C."/>
            <person name="Choi J.H."/>
            <person name="Detter J.C."/>
            <person name="Dong Q."/>
            <person name="Dusheyko S."/>
            <person name="Eads B.D."/>
            <person name="Frohlich T."/>
            <person name="Geiler-Samerotte K.A."/>
            <person name="Gerlach D."/>
            <person name="Hatcher P."/>
            <person name="Jogdeo S."/>
            <person name="Krijgsveld J."/>
            <person name="Kriventseva E.V."/>
            <person name="Kultz D."/>
            <person name="Laforsch C."/>
            <person name="Lindquist E."/>
            <person name="Lopez J."/>
            <person name="Manak J.R."/>
            <person name="Muller J."/>
            <person name="Pangilinan J."/>
            <person name="Patwardhan R.P."/>
            <person name="Pitluck S."/>
            <person name="Pritham E.J."/>
            <person name="Rechtsteiner A."/>
            <person name="Rho M."/>
            <person name="Rogozin I.B."/>
            <person name="Sakarya O."/>
            <person name="Salamov A."/>
            <person name="Schaack S."/>
            <person name="Shapiro H."/>
            <person name="Shiga Y."/>
            <person name="Skalitzky C."/>
            <person name="Smith Z."/>
            <person name="Souvorov A."/>
            <person name="Sung W."/>
            <person name="Tang Z."/>
            <person name="Tsuchiya D."/>
            <person name="Tu H."/>
            <person name="Vos H."/>
            <person name="Wang M."/>
            <person name="Wolf Y.I."/>
            <person name="Yamagata H."/>
            <person name="Yamada T."/>
            <person name="Ye Y."/>
            <person name="Shaw J.R."/>
            <person name="Andrews J."/>
            <person name="Crease T.J."/>
            <person name="Tang H."/>
            <person name="Lucas S.M."/>
            <person name="Robertson H.M."/>
            <person name="Bork P."/>
            <person name="Koonin E.V."/>
            <person name="Zdobnov E.M."/>
            <person name="Grigoriev I.V."/>
            <person name="Lynch M."/>
            <person name="Boore J.L."/>
        </authorList>
    </citation>
    <scope>NUCLEOTIDE SEQUENCE [LARGE SCALE GENOMIC DNA]</scope>
</reference>
<dbReference type="GO" id="GO:0032027">
    <property type="term" value="F:myosin light chain binding"/>
    <property type="evidence" value="ECO:0007669"/>
    <property type="project" value="InterPro"/>
</dbReference>
<evidence type="ECO:0000256" key="3">
    <source>
        <dbReference type="SAM" id="MobiDB-lite"/>
    </source>
</evidence>
<dbReference type="GO" id="GO:0007283">
    <property type="term" value="P:spermatogenesis"/>
    <property type="evidence" value="ECO:0007669"/>
    <property type="project" value="InterPro"/>
</dbReference>
<dbReference type="AlphaFoldDB" id="E9GUV4"/>
<dbReference type="InParanoid" id="E9GUV4"/>
<feature type="domain" description="Spermatogenesis-associated protein 6 N-terminal" evidence="4">
    <location>
        <begin position="11"/>
        <end position="146"/>
    </location>
</feature>
<dbReference type="InterPro" id="IPR042769">
    <property type="entry name" value="SPATA6_fam"/>
</dbReference>
<evidence type="ECO:0000256" key="2">
    <source>
        <dbReference type="ARBA" id="ARBA00022553"/>
    </source>
</evidence>
<dbReference type="PANTHER" id="PTHR16435">
    <property type="entry name" value="SPERMATOGENESIS-ASSOCIATED PROTEIN 6 SPATA6"/>
    <property type="match status" value="1"/>
</dbReference>
<accession>E9GUV4</accession>
<dbReference type="GO" id="GO:0120212">
    <property type="term" value="C:sperm head-tail coupling apparatus"/>
    <property type="evidence" value="ECO:0007669"/>
    <property type="project" value="InterPro"/>
</dbReference>
<evidence type="ECO:0000313" key="5">
    <source>
        <dbReference type="EMBL" id="EFX76559.1"/>
    </source>
</evidence>
<dbReference type="STRING" id="6669.E9GUV4"/>
<organism evidence="5 6">
    <name type="scientific">Daphnia pulex</name>
    <name type="common">Water flea</name>
    <dbReference type="NCBI Taxonomy" id="6669"/>
    <lineage>
        <taxon>Eukaryota</taxon>
        <taxon>Metazoa</taxon>
        <taxon>Ecdysozoa</taxon>
        <taxon>Arthropoda</taxon>
        <taxon>Crustacea</taxon>
        <taxon>Branchiopoda</taxon>
        <taxon>Diplostraca</taxon>
        <taxon>Cladocera</taxon>
        <taxon>Anomopoda</taxon>
        <taxon>Daphniidae</taxon>
        <taxon>Daphnia</taxon>
    </lineage>
</organism>
<proteinExistence type="inferred from homology"/>
<dbReference type="OMA" id="HNSEICT"/>
<dbReference type="HOGENOM" id="CLU_698816_0_0_1"/>
<dbReference type="InterPro" id="IPR032732">
    <property type="entry name" value="SPATA6_N"/>
</dbReference>
<feature type="region of interest" description="Disordered" evidence="3">
    <location>
        <begin position="317"/>
        <end position="340"/>
    </location>
</feature>
<sequence length="395" mass="45732">MKRTSLKIVFEIKINSVTCPNIRLDPSKWVHLRLSLLGSYLRSRLLKAQFPLQVDEKMRVERTFPLCSTAKHLFSALSGERISIELVQLYQMGSKVLAIFSTDLNDIIFESPYIIREREIRTEQHTMIMHTTHHFPGIANPYVNATITVRLMKVNDTALEISRDGGCNLTLGLKGSENPYYEAPLQEPLPTSHWSENVNPIIRPCQKMAISRSEPQPKIKPIKRQIFCVRHVDDKLICRTPSADPPSHYVDHKTATPNFPAVRSVKSPLHRSTSHMETVSSLMRRKPKISQSFYLWEPESERKYGWGLPDQYQTSECPSQTSTFETLQSHKGRQPTADWEYEDGHFSHSQQDVNESHFSQKRDSNNFWVNHNSEICTLCNLYYDYFGQYYPMHTA</sequence>
<dbReference type="eggNOG" id="ENOG502S8SR">
    <property type="taxonomic scope" value="Eukaryota"/>
</dbReference>
<keyword evidence="6" id="KW-1185">Reference proteome</keyword>
<dbReference type="OrthoDB" id="6335584at2759"/>
<dbReference type="Proteomes" id="UP000000305">
    <property type="component" value="Unassembled WGS sequence"/>
</dbReference>
<gene>
    <name evidence="5" type="ORF">DAPPUDRAFT_322082</name>
</gene>
<evidence type="ECO:0000259" key="4">
    <source>
        <dbReference type="Pfam" id="PF14909"/>
    </source>
</evidence>
<evidence type="ECO:0000256" key="1">
    <source>
        <dbReference type="ARBA" id="ARBA00006215"/>
    </source>
</evidence>
<dbReference type="EMBL" id="GL732567">
    <property type="protein sequence ID" value="EFX76559.1"/>
    <property type="molecule type" value="Genomic_DNA"/>
</dbReference>
<keyword evidence="2" id="KW-0597">Phosphoprotein</keyword>
<dbReference type="Pfam" id="PF14909">
    <property type="entry name" value="SPATA6"/>
    <property type="match status" value="1"/>
</dbReference>
<evidence type="ECO:0000313" key="6">
    <source>
        <dbReference type="Proteomes" id="UP000000305"/>
    </source>
</evidence>
<dbReference type="PANTHER" id="PTHR16435:SF6">
    <property type="entry name" value="IP09370P"/>
    <property type="match status" value="1"/>
</dbReference>